<dbReference type="InterPro" id="IPR016032">
    <property type="entry name" value="Sig_transdc_resp-reg_C-effctor"/>
</dbReference>
<evidence type="ECO:0000313" key="3">
    <source>
        <dbReference type="EMBL" id="PLT75913.1"/>
    </source>
</evidence>
<dbReference type="GO" id="GO:0003700">
    <property type="term" value="F:DNA-binding transcription factor activity"/>
    <property type="evidence" value="ECO:0007669"/>
    <property type="project" value="InterPro"/>
</dbReference>
<dbReference type="GO" id="GO:0003677">
    <property type="term" value="F:DNA binding"/>
    <property type="evidence" value="ECO:0007669"/>
    <property type="project" value="InterPro"/>
</dbReference>
<dbReference type="InterPro" id="IPR036388">
    <property type="entry name" value="WH-like_DNA-bd_sf"/>
</dbReference>
<dbReference type="GO" id="GO:0042173">
    <property type="term" value="P:regulation of sporulation resulting in formation of a cellular spore"/>
    <property type="evidence" value="ECO:0007669"/>
    <property type="project" value="InterPro"/>
</dbReference>
<evidence type="ECO:0000313" key="4">
    <source>
        <dbReference type="Proteomes" id="UP000234891"/>
    </source>
</evidence>
<dbReference type="Gene3D" id="1.10.10.10">
    <property type="entry name" value="Winged helix-like DNA-binding domain superfamily/Winged helix DNA-binding domain"/>
    <property type="match status" value="1"/>
</dbReference>
<feature type="domain" description="Sporulation initiation factor Spo0A C-terminal" evidence="1">
    <location>
        <begin position="13"/>
        <end position="93"/>
    </location>
</feature>
<name>A0A2N5P204_MEDGN</name>
<evidence type="ECO:0000313" key="5">
    <source>
        <dbReference type="Proteomes" id="UP000235093"/>
    </source>
</evidence>
<protein>
    <recommendedName>
        <fullName evidence="1">Sporulation initiation factor Spo0A C-terminal domain-containing protein</fullName>
    </recommendedName>
</protein>
<reference evidence="4 5" key="1">
    <citation type="journal article" date="2017" name="Genome Med.">
        <title>A novel Ruminococcus gnavus clade enriched in inflammatory bowel disease patients.</title>
        <authorList>
            <person name="Hall A.B."/>
            <person name="Yassour M."/>
            <person name="Sauk J."/>
            <person name="Garner A."/>
            <person name="Jiang X."/>
            <person name="Arthur T."/>
            <person name="Lagoudas G.K."/>
            <person name="Vatanen T."/>
            <person name="Fornelos N."/>
            <person name="Wilson R."/>
            <person name="Bertha M."/>
            <person name="Cohen M."/>
            <person name="Garber J."/>
            <person name="Khalili H."/>
            <person name="Gevers D."/>
            <person name="Ananthakrishnan A.N."/>
            <person name="Kugathasan S."/>
            <person name="Lander E.S."/>
            <person name="Blainey P."/>
            <person name="Vlamakis H."/>
            <person name="Xavier R.J."/>
            <person name="Huttenhower C."/>
        </authorList>
    </citation>
    <scope>NUCLEOTIDE SEQUENCE [LARGE SCALE GENOMIC DNA]</scope>
    <source>
        <strain evidence="2 4">RJX1124</strain>
        <strain evidence="3 5">RJX1125</strain>
    </source>
</reference>
<evidence type="ECO:0000313" key="2">
    <source>
        <dbReference type="EMBL" id="PLT69197.1"/>
    </source>
</evidence>
<dbReference type="Proteomes" id="UP000234891">
    <property type="component" value="Unassembled WGS sequence"/>
</dbReference>
<dbReference type="GO" id="GO:0005509">
    <property type="term" value="F:calcium ion binding"/>
    <property type="evidence" value="ECO:0007669"/>
    <property type="project" value="InterPro"/>
</dbReference>
<dbReference type="EMBL" id="NIHT01000008">
    <property type="protein sequence ID" value="PLT75913.1"/>
    <property type="molecule type" value="Genomic_DNA"/>
</dbReference>
<dbReference type="InterPro" id="IPR014879">
    <property type="entry name" value="Spo0A_C"/>
</dbReference>
<dbReference type="GO" id="GO:0005737">
    <property type="term" value="C:cytoplasm"/>
    <property type="evidence" value="ECO:0007669"/>
    <property type="project" value="InterPro"/>
</dbReference>
<dbReference type="SUPFAM" id="SSF46894">
    <property type="entry name" value="C-terminal effector domain of the bipartite response regulators"/>
    <property type="match status" value="1"/>
</dbReference>
<gene>
    <name evidence="3" type="ORF">CDL23_06235</name>
    <name evidence="2" type="ORF">CDL26_15455</name>
</gene>
<evidence type="ECO:0000259" key="1">
    <source>
        <dbReference type="Pfam" id="PF08769"/>
    </source>
</evidence>
<dbReference type="Pfam" id="PF08769">
    <property type="entry name" value="Spo0A_C"/>
    <property type="match status" value="1"/>
</dbReference>
<dbReference type="EMBL" id="NIHS01000045">
    <property type="protein sequence ID" value="PLT69197.1"/>
    <property type="molecule type" value="Genomic_DNA"/>
</dbReference>
<dbReference type="Proteomes" id="UP000235093">
    <property type="component" value="Unassembled WGS sequence"/>
</dbReference>
<proteinExistence type="predicted"/>
<comment type="caution">
    <text evidence="2">The sequence shown here is derived from an EMBL/GenBank/DDBJ whole genome shotgun (WGS) entry which is preliminary data.</text>
</comment>
<dbReference type="AlphaFoldDB" id="A0A2N5P204"/>
<organism evidence="2 4">
    <name type="scientific">Mediterraneibacter gnavus</name>
    <name type="common">Ruminococcus gnavus</name>
    <dbReference type="NCBI Taxonomy" id="33038"/>
    <lineage>
        <taxon>Bacteria</taxon>
        <taxon>Bacillati</taxon>
        <taxon>Bacillota</taxon>
        <taxon>Clostridia</taxon>
        <taxon>Lachnospirales</taxon>
        <taxon>Lachnospiraceae</taxon>
        <taxon>Mediterraneibacter</taxon>
    </lineage>
</organism>
<sequence length="157" mass="18213">MGRKREMLSREKVETVLFKMGMPANVKGFGYIVDCVLILEKDSKIKTTYLYFKVAQQNGTTGQRVERAIRHAFDIVRSCRGDYDVVNHYIGFINCANSPSLSMLTMKIREEALEVPEPKPEKKEENVITGITEDRLLELMRQAYTEFWADMIIRLKK</sequence>
<accession>A0A2N5P204</accession>